<dbReference type="SUPFAM" id="SSF46626">
    <property type="entry name" value="Cytochrome c"/>
    <property type="match status" value="1"/>
</dbReference>
<dbReference type="PANTHER" id="PTHR19848">
    <property type="entry name" value="WD40 REPEAT PROTEIN"/>
    <property type="match status" value="1"/>
</dbReference>
<dbReference type="Pfam" id="PF00400">
    <property type="entry name" value="WD40"/>
    <property type="match status" value="5"/>
</dbReference>
<protein>
    <recommendedName>
        <fullName evidence="4">Cytochrome C Planctomycete-type domain-containing protein</fullName>
    </recommendedName>
</protein>
<dbReference type="PROSITE" id="PS00678">
    <property type="entry name" value="WD_REPEATS_1"/>
    <property type="match status" value="1"/>
</dbReference>
<dbReference type="AlphaFoldDB" id="A0A382HYI9"/>
<dbReference type="PROSITE" id="PS50294">
    <property type="entry name" value="WD_REPEATS_REGION"/>
    <property type="match status" value="2"/>
</dbReference>
<reference evidence="5" key="1">
    <citation type="submission" date="2018-05" db="EMBL/GenBank/DDBJ databases">
        <authorList>
            <person name="Lanie J.A."/>
            <person name="Ng W.-L."/>
            <person name="Kazmierczak K.M."/>
            <person name="Andrzejewski T.M."/>
            <person name="Davidsen T.M."/>
            <person name="Wayne K.J."/>
            <person name="Tettelin H."/>
            <person name="Glass J.I."/>
            <person name="Rusch D."/>
            <person name="Podicherti R."/>
            <person name="Tsui H.-C.T."/>
            <person name="Winkler M.E."/>
        </authorList>
    </citation>
    <scope>NUCLEOTIDE SEQUENCE</scope>
</reference>
<feature type="domain" description="Cytochrome C Planctomycete-type" evidence="4">
    <location>
        <begin position="45"/>
        <end position="102"/>
    </location>
</feature>
<evidence type="ECO:0000313" key="5">
    <source>
        <dbReference type="EMBL" id="SVB92430.1"/>
    </source>
</evidence>
<accession>A0A382HYI9</accession>
<dbReference type="CDD" id="cd00200">
    <property type="entry name" value="WD40"/>
    <property type="match status" value="1"/>
</dbReference>
<evidence type="ECO:0000256" key="3">
    <source>
        <dbReference type="SAM" id="Phobius"/>
    </source>
</evidence>
<feature type="non-terminal residue" evidence="5">
    <location>
        <position position="456"/>
    </location>
</feature>
<dbReference type="InterPro" id="IPR001680">
    <property type="entry name" value="WD40_rpt"/>
</dbReference>
<dbReference type="Gene3D" id="2.130.10.10">
    <property type="entry name" value="YVTN repeat-like/Quinoprotein amine dehydrogenase"/>
    <property type="match status" value="2"/>
</dbReference>
<dbReference type="GO" id="GO:0009055">
    <property type="term" value="F:electron transfer activity"/>
    <property type="evidence" value="ECO:0007669"/>
    <property type="project" value="InterPro"/>
</dbReference>
<dbReference type="SMART" id="SM00320">
    <property type="entry name" value="WD40"/>
    <property type="match status" value="7"/>
</dbReference>
<keyword evidence="2" id="KW-0677">Repeat</keyword>
<feature type="non-terminal residue" evidence="5">
    <location>
        <position position="1"/>
    </location>
</feature>
<proteinExistence type="predicted"/>
<keyword evidence="1" id="KW-0853">WD repeat</keyword>
<dbReference type="InterPro" id="IPR019775">
    <property type="entry name" value="WD40_repeat_CS"/>
</dbReference>
<dbReference type="PANTHER" id="PTHR19848:SF8">
    <property type="entry name" value="F-BOX AND WD REPEAT DOMAIN CONTAINING 7"/>
    <property type="match status" value="1"/>
</dbReference>
<dbReference type="InterPro" id="IPR036909">
    <property type="entry name" value="Cyt_c-like_dom_sf"/>
</dbReference>
<sequence>GWSDLTSKIVIVGTMKLIIFILVLFPVLVLQAGTPEAMMLLKVHCFSCHNPDKSKGKLDLTTREALLRGGDDGKVVTLGKAAVSRMVQAIQPEADPHMPPKEQLSPRAIEILEEWVNAGVPWDATVLKDQPRPKAEQLRDLPPAYTPSLSLALATDSNRLAVGRANRVVIYDLADKNKIVGRLEGHRDTVQALAWSVDGQWLASSDYRSLRIWNAQFKLTREITGFEGRVTALVFAPDNKSIFAADSQPASSGTVRQWSIAEGKQLAQWKAHKDSIYGLAISKDGKQLATAGGDELAKVWSIKDRNATATLEGHQGAVYDVAFDSKGKQLATASADHQLLIWDLKTKLKTTEIRSHKGGVTALQWTPDDKALASSCEDGVARVFTDFILHDGASRSSTGKEGRLNGAKGRLHGIGISSDAKTVFACNHKGEVYVWQESKLVSTLKVEDVKPASETK</sequence>
<keyword evidence="3" id="KW-1133">Transmembrane helix</keyword>
<organism evidence="5">
    <name type="scientific">marine metagenome</name>
    <dbReference type="NCBI Taxonomy" id="408172"/>
    <lineage>
        <taxon>unclassified sequences</taxon>
        <taxon>metagenomes</taxon>
        <taxon>ecological metagenomes</taxon>
    </lineage>
</organism>
<dbReference type="PROSITE" id="PS50082">
    <property type="entry name" value="WD_REPEATS_2"/>
    <property type="match status" value="4"/>
</dbReference>
<dbReference type="InterPro" id="IPR015943">
    <property type="entry name" value="WD40/YVTN_repeat-like_dom_sf"/>
</dbReference>
<dbReference type="InterPro" id="IPR011429">
    <property type="entry name" value="Cyt_c_Planctomycete-type"/>
</dbReference>
<evidence type="ECO:0000256" key="1">
    <source>
        <dbReference type="ARBA" id="ARBA00022574"/>
    </source>
</evidence>
<dbReference type="GO" id="GO:0020037">
    <property type="term" value="F:heme binding"/>
    <property type="evidence" value="ECO:0007669"/>
    <property type="project" value="InterPro"/>
</dbReference>
<name>A0A382HYI9_9ZZZZ</name>
<keyword evidence="3" id="KW-0812">Transmembrane</keyword>
<feature type="transmembrane region" description="Helical" evidence="3">
    <location>
        <begin position="6"/>
        <end position="30"/>
    </location>
</feature>
<dbReference type="Pfam" id="PF07635">
    <property type="entry name" value="PSCyt1"/>
    <property type="match status" value="1"/>
</dbReference>
<dbReference type="InterPro" id="IPR036322">
    <property type="entry name" value="WD40_repeat_dom_sf"/>
</dbReference>
<evidence type="ECO:0000256" key="2">
    <source>
        <dbReference type="ARBA" id="ARBA00022737"/>
    </source>
</evidence>
<dbReference type="EMBL" id="UINC01064102">
    <property type="protein sequence ID" value="SVB92430.1"/>
    <property type="molecule type" value="Genomic_DNA"/>
</dbReference>
<dbReference type="SUPFAM" id="SSF50978">
    <property type="entry name" value="WD40 repeat-like"/>
    <property type="match status" value="1"/>
</dbReference>
<keyword evidence="3" id="KW-0472">Membrane</keyword>
<gene>
    <name evidence="5" type="ORF">METZ01_LOCUS245284</name>
</gene>
<evidence type="ECO:0000259" key="4">
    <source>
        <dbReference type="Pfam" id="PF07635"/>
    </source>
</evidence>